<dbReference type="PROSITE" id="PS50222">
    <property type="entry name" value="EF_HAND_2"/>
    <property type="match status" value="1"/>
</dbReference>
<dbReference type="Proteomes" id="UP001642483">
    <property type="component" value="Unassembled WGS sequence"/>
</dbReference>
<dbReference type="SUPFAM" id="SSF47473">
    <property type="entry name" value="EF-hand"/>
    <property type="match status" value="1"/>
</dbReference>
<protein>
    <recommendedName>
        <fullName evidence="4">EF-hand domain-containing protein</fullName>
    </recommendedName>
</protein>
<dbReference type="Pfam" id="PF13499">
    <property type="entry name" value="EF-hand_7"/>
    <property type="match status" value="1"/>
</dbReference>
<keyword evidence="2" id="KW-0677">Repeat</keyword>
<evidence type="ECO:0000259" key="4">
    <source>
        <dbReference type="PROSITE" id="PS50222"/>
    </source>
</evidence>
<keyword evidence="1" id="KW-0479">Metal-binding</keyword>
<dbReference type="SMART" id="SM00054">
    <property type="entry name" value="EFh"/>
    <property type="match status" value="2"/>
</dbReference>
<dbReference type="PROSITE" id="PS00018">
    <property type="entry name" value="EF_HAND_1"/>
    <property type="match status" value="1"/>
</dbReference>
<reference evidence="5 6" key="1">
    <citation type="submission" date="2024-02" db="EMBL/GenBank/DDBJ databases">
        <authorList>
            <person name="Daric V."/>
            <person name="Darras S."/>
        </authorList>
    </citation>
    <scope>NUCLEOTIDE SEQUENCE [LARGE SCALE GENOMIC DNA]</scope>
</reference>
<dbReference type="PRINTS" id="PR00450">
    <property type="entry name" value="RECOVERIN"/>
</dbReference>
<keyword evidence="3" id="KW-0106">Calcium</keyword>
<organism evidence="5 6">
    <name type="scientific">Clavelina lepadiformis</name>
    <name type="common">Light-bulb sea squirt</name>
    <name type="synonym">Ascidia lepadiformis</name>
    <dbReference type="NCBI Taxonomy" id="159417"/>
    <lineage>
        <taxon>Eukaryota</taxon>
        <taxon>Metazoa</taxon>
        <taxon>Chordata</taxon>
        <taxon>Tunicata</taxon>
        <taxon>Ascidiacea</taxon>
        <taxon>Aplousobranchia</taxon>
        <taxon>Clavelinidae</taxon>
        <taxon>Clavelina</taxon>
    </lineage>
</organism>
<dbReference type="EMBL" id="CAWYQH010000013">
    <property type="protein sequence ID" value="CAK8674510.1"/>
    <property type="molecule type" value="Genomic_DNA"/>
</dbReference>
<dbReference type="CDD" id="cd00051">
    <property type="entry name" value="EFh"/>
    <property type="match status" value="1"/>
</dbReference>
<dbReference type="Gene3D" id="1.10.238.10">
    <property type="entry name" value="EF-hand"/>
    <property type="match status" value="1"/>
</dbReference>
<evidence type="ECO:0000313" key="6">
    <source>
        <dbReference type="Proteomes" id="UP001642483"/>
    </source>
</evidence>
<dbReference type="PANTHER" id="PTHR23055:SF172">
    <property type="entry name" value="EF-HAND DOMAIN-CONTAINING PROTEIN"/>
    <property type="match status" value="1"/>
</dbReference>
<name>A0ABP0F4B9_CLALP</name>
<keyword evidence="6" id="KW-1185">Reference proteome</keyword>
<proteinExistence type="predicted"/>
<dbReference type="InterPro" id="IPR028846">
    <property type="entry name" value="Recoverin"/>
</dbReference>
<evidence type="ECO:0000256" key="2">
    <source>
        <dbReference type="ARBA" id="ARBA00022737"/>
    </source>
</evidence>
<dbReference type="InterPro" id="IPR018247">
    <property type="entry name" value="EF_Hand_1_Ca_BS"/>
</dbReference>
<gene>
    <name evidence="5" type="ORF">CVLEPA_LOCUS4202</name>
</gene>
<dbReference type="PANTHER" id="PTHR23055">
    <property type="entry name" value="CALCIUM BINDING PROTEINS"/>
    <property type="match status" value="1"/>
</dbReference>
<evidence type="ECO:0000256" key="1">
    <source>
        <dbReference type="ARBA" id="ARBA00022723"/>
    </source>
</evidence>
<dbReference type="InterPro" id="IPR011992">
    <property type="entry name" value="EF-hand-dom_pair"/>
</dbReference>
<accession>A0ABP0F4B9</accession>
<sequence length="190" mass="21573">MGQKESHLPDEEVARLSTETHFTPEEISQWYKGFIRDCPSGRFTIAEFQQIAQSFFPNGNAENFSRFVFNAVDVGPDASLGFEGFIKFLSLASRGTVEDKERWAFHLRDVDHSGYITKENLRLIDDATFSMIADHVPLPNDEDTAEKRSEKVFNLMDTDKNGRVDVNEFIAACNKDEDIVKALSLQDTVQ</sequence>
<feature type="domain" description="EF-hand" evidence="4">
    <location>
        <begin position="144"/>
        <end position="179"/>
    </location>
</feature>
<dbReference type="InterPro" id="IPR002048">
    <property type="entry name" value="EF_hand_dom"/>
</dbReference>
<evidence type="ECO:0000313" key="5">
    <source>
        <dbReference type="EMBL" id="CAK8674510.1"/>
    </source>
</evidence>
<comment type="caution">
    <text evidence="5">The sequence shown here is derived from an EMBL/GenBank/DDBJ whole genome shotgun (WGS) entry which is preliminary data.</text>
</comment>
<evidence type="ECO:0000256" key="3">
    <source>
        <dbReference type="ARBA" id="ARBA00022837"/>
    </source>
</evidence>